<organism evidence="1 2">
    <name type="scientific">Aeromonas phage PS1</name>
    <dbReference type="NCBI Taxonomy" id="2591406"/>
    <lineage>
        <taxon>Viruses</taxon>
        <taxon>Duplodnaviria</taxon>
        <taxon>Heunggongvirae</taxon>
        <taxon>Uroviricota</taxon>
        <taxon>Caudoviricetes</taxon>
        <taxon>Chimalliviridae</taxon>
        <taxon>Ferozepurvirus</taxon>
        <taxon>Ferozepurvirus PS1</taxon>
    </lineage>
</organism>
<dbReference type="EMBL" id="MN032614">
    <property type="protein sequence ID" value="QDJ96750.1"/>
    <property type="molecule type" value="Genomic_DNA"/>
</dbReference>
<sequence length="238" mass="27118">MNTTTTPNIFDPEMMLKAVKDDSISVPGFITVNNNGSFTIPVSEKEHFKLAYLKWCQMFYIQTSKRKTYIVLDDEAKNIILALYKNDIELLEKAESVKHENIFSEQMVAQLCFVLLTMRIDLTTDLVKFGDFNLIGSGDKVEYIIEMKLRGFNFITFKFTAGRIDVSTDSVSSKQPTPPTLHMSIITILDMWKMVGEDLTILSTTKLVDGVLDQVAHQYLLRALPVRVKLIVETEFIS</sequence>
<keyword evidence="2" id="KW-1185">Reference proteome</keyword>
<proteinExistence type="predicted"/>
<evidence type="ECO:0000313" key="1">
    <source>
        <dbReference type="EMBL" id="QDJ96750.1"/>
    </source>
</evidence>
<dbReference type="Proteomes" id="UP000317703">
    <property type="component" value="Segment"/>
</dbReference>
<gene>
    <name evidence="1" type="ORF">PS1_0239</name>
</gene>
<protein>
    <submittedName>
        <fullName evidence="1">Uncharacterized protein</fullName>
    </submittedName>
</protein>
<name>A0A514TUU2_9CAUD</name>
<accession>A0A514TUU2</accession>
<evidence type="ECO:0000313" key="2">
    <source>
        <dbReference type="Proteomes" id="UP000317703"/>
    </source>
</evidence>
<reference evidence="1" key="1">
    <citation type="submission" date="2019-06" db="EMBL/GenBank/DDBJ databases">
        <title>Complete genome sequence of Aeromonas hydrophila bacteriophage PS1.</title>
        <authorList>
            <person name="Rai S."/>
            <person name="Tyagi A."/>
            <person name="Kumar N."/>
            <person name="Singh N."/>
        </authorList>
    </citation>
    <scope>NUCLEOTIDE SEQUENCE [LARGE SCALE GENOMIC DNA]</scope>
</reference>